<dbReference type="EMBL" id="GFPF01004219">
    <property type="protein sequence ID" value="MAA15365.1"/>
    <property type="molecule type" value="Transcribed_RNA"/>
</dbReference>
<proteinExistence type="predicted"/>
<dbReference type="GO" id="GO:0030682">
    <property type="term" value="P:symbiont-mediated perturbation of host defenses"/>
    <property type="evidence" value="ECO:0007669"/>
    <property type="project" value="InterPro"/>
</dbReference>
<name>A0A224YEG9_9ACAR</name>
<keyword evidence="1" id="KW-0732">Signal</keyword>
<accession>A0A224YEG9</accession>
<dbReference type="AlphaFoldDB" id="A0A224YEG9"/>
<evidence type="ECO:0000313" key="2">
    <source>
        <dbReference type="EMBL" id="MAA15365.1"/>
    </source>
</evidence>
<feature type="chain" id="PRO_5012962913" evidence="1">
    <location>
        <begin position="22"/>
        <end position="197"/>
    </location>
</feature>
<dbReference type="GO" id="GO:0043176">
    <property type="term" value="F:amine binding"/>
    <property type="evidence" value="ECO:0007669"/>
    <property type="project" value="InterPro"/>
</dbReference>
<dbReference type="Gene3D" id="2.40.128.20">
    <property type="match status" value="1"/>
</dbReference>
<protein>
    <submittedName>
        <fullName evidence="2">Lipocalin</fullName>
    </submittedName>
</protein>
<feature type="signal peptide" evidence="1">
    <location>
        <begin position="1"/>
        <end position="21"/>
    </location>
</feature>
<dbReference type="InterPro" id="IPR002970">
    <property type="entry name" value="Tick_his-bd"/>
</dbReference>
<dbReference type="InterPro" id="IPR012674">
    <property type="entry name" value="Calycin"/>
</dbReference>
<dbReference type="SUPFAM" id="SSF50814">
    <property type="entry name" value="Lipocalins"/>
    <property type="match status" value="1"/>
</dbReference>
<reference evidence="2" key="1">
    <citation type="journal article" date="2017" name="Parasit. Vectors">
        <title>Sialotranscriptomics of Rhipicephalus zambeziensis reveals intricate expression profiles of secretory proteins and suggests tight temporal transcriptional regulation during blood-feeding.</title>
        <authorList>
            <person name="de Castro M.H."/>
            <person name="de Klerk D."/>
            <person name="Pienaar R."/>
            <person name="Rees D.J.G."/>
            <person name="Mans B.J."/>
        </authorList>
    </citation>
    <scope>NUCLEOTIDE SEQUENCE</scope>
    <source>
        <tissue evidence="2">Salivary glands</tissue>
    </source>
</reference>
<evidence type="ECO:0000256" key="1">
    <source>
        <dbReference type="SAM" id="SignalP"/>
    </source>
</evidence>
<dbReference type="Pfam" id="PF02098">
    <property type="entry name" value="His_binding"/>
    <property type="match status" value="1"/>
</dbReference>
<sequence>MAIFNFLLLCLFLSAIPQLHGNADMQNLKAKHKETLQNMPRPWEFMTNGTIYLLSSGIKYQNVTCIRAKAVEKNESAQTFTHNVAVKLEYNDMTDWIHMNATYVPFQFTDQGRIKAFLDNEGAAVTKYAFLLTTPRCAVVVKEKNYTDSSYTSTELWLKDWRNENVADCYMTFINVCNCNSHPTSYYPRQCEDASVH</sequence>
<organism evidence="2">
    <name type="scientific">Rhipicephalus zambeziensis</name>
    <dbReference type="NCBI Taxonomy" id="60191"/>
    <lineage>
        <taxon>Eukaryota</taxon>
        <taxon>Metazoa</taxon>
        <taxon>Ecdysozoa</taxon>
        <taxon>Arthropoda</taxon>
        <taxon>Chelicerata</taxon>
        <taxon>Arachnida</taxon>
        <taxon>Acari</taxon>
        <taxon>Parasitiformes</taxon>
        <taxon>Ixodida</taxon>
        <taxon>Ixodoidea</taxon>
        <taxon>Ixodidae</taxon>
        <taxon>Rhipicephalinae</taxon>
        <taxon>Rhipicephalus</taxon>
        <taxon>Rhipicephalus</taxon>
    </lineage>
</organism>